<name>A0ABU7G2U5_9ALTE</name>
<dbReference type="GO" id="GO:0030272">
    <property type="term" value="F:5-formyltetrahydrofolate cyclo-ligase activity"/>
    <property type="evidence" value="ECO:0007669"/>
    <property type="project" value="UniProtKB-EC"/>
</dbReference>
<organism evidence="5 6">
    <name type="scientific">Agarivorans aestuarii</name>
    <dbReference type="NCBI Taxonomy" id="1563703"/>
    <lineage>
        <taxon>Bacteria</taxon>
        <taxon>Pseudomonadati</taxon>
        <taxon>Pseudomonadota</taxon>
        <taxon>Gammaproteobacteria</taxon>
        <taxon>Alteromonadales</taxon>
        <taxon>Alteromonadaceae</taxon>
        <taxon>Agarivorans</taxon>
    </lineage>
</organism>
<evidence type="ECO:0000313" key="6">
    <source>
        <dbReference type="Proteomes" id="UP001310248"/>
    </source>
</evidence>
<dbReference type="PANTHER" id="PTHR23407">
    <property type="entry name" value="ATPASE INHIBITOR/5-FORMYLTETRAHYDROFOLATE CYCLO-LIGASE"/>
    <property type="match status" value="1"/>
</dbReference>
<evidence type="ECO:0000256" key="1">
    <source>
        <dbReference type="ARBA" id="ARBA00010638"/>
    </source>
</evidence>
<gene>
    <name evidence="5" type="ORF">SNR37_003099</name>
</gene>
<keyword evidence="2 4" id="KW-0547">Nucleotide-binding</keyword>
<dbReference type="Proteomes" id="UP001310248">
    <property type="component" value="Unassembled WGS sequence"/>
</dbReference>
<dbReference type="InterPro" id="IPR002698">
    <property type="entry name" value="FTHF_cligase"/>
</dbReference>
<dbReference type="PANTHER" id="PTHR23407:SF1">
    <property type="entry name" value="5-FORMYLTETRAHYDROFOLATE CYCLO-LIGASE"/>
    <property type="match status" value="1"/>
</dbReference>
<dbReference type="RefSeq" id="WP_329774927.1">
    <property type="nucleotide sequence ID" value="NZ_JAYDYW010000006.1"/>
</dbReference>
<comment type="caution">
    <text evidence="5">The sequence shown here is derived from an EMBL/GenBank/DDBJ whole genome shotgun (WGS) entry which is preliminary data.</text>
</comment>
<dbReference type="InterPro" id="IPR024185">
    <property type="entry name" value="FTHF_cligase-like_sf"/>
</dbReference>
<dbReference type="EC" id="6.3.3.2" evidence="4"/>
<reference evidence="5 6" key="2">
    <citation type="submission" date="2023-12" db="EMBL/GenBank/DDBJ databases">
        <authorList>
            <consortium name="Cladostephus spongiosus"/>
            <person name="Lorente B."/>
            <person name="Cabral C."/>
            <person name="Frias J."/>
            <person name="Faria J."/>
            <person name="Toubarro D."/>
        </authorList>
    </citation>
    <scope>NUCLEOTIDE SEQUENCE [LARGE SCALE GENOMIC DNA]</scope>
    <source>
        <strain evidence="5 6">ZMCS4</strain>
    </source>
</reference>
<protein>
    <recommendedName>
        <fullName evidence="4">5-formyltetrahydrofolate cyclo-ligase</fullName>
        <ecNumber evidence="4">6.3.3.2</ecNumber>
    </recommendedName>
</protein>
<dbReference type="PIRSF" id="PIRSF006806">
    <property type="entry name" value="FTHF_cligase"/>
    <property type="match status" value="1"/>
</dbReference>
<sequence length="194" mass="22208">MTQLDPRQQLRKQIRQQRSALSPLQQIEASQAILEYLQDDPELIAMQRVALYLAFDGELDLSLLINWLWQQGKQVYVPLVDPTKNGEMCFHRYQASSPLQANRFGIGEPVFDAEQVIDSQQLDLILAPLVAFDSQGNRLGMGGGYYDRLLAKISDDKPLVIGLAHDCQQINEVPIQAWDQPLKRIITPSRYWCW</sequence>
<keyword evidence="5" id="KW-0436">Ligase</keyword>
<comment type="catalytic activity">
    <reaction evidence="4">
        <text>(6S)-5-formyl-5,6,7,8-tetrahydrofolate + ATP = (6R)-5,10-methenyltetrahydrofolate + ADP + phosphate</text>
        <dbReference type="Rhea" id="RHEA:10488"/>
        <dbReference type="ChEBI" id="CHEBI:30616"/>
        <dbReference type="ChEBI" id="CHEBI:43474"/>
        <dbReference type="ChEBI" id="CHEBI:57455"/>
        <dbReference type="ChEBI" id="CHEBI:57457"/>
        <dbReference type="ChEBI" id="CHEBI:456216"/>
        <dbReference type="EC" id="6.3.3.2"/>
    </reaction>
</comment>
<dbReference type="EMBL" id="JAYDYW010000006">
    <property type="protein sequence ID" value="MEE1673673.1"/>
    <property type="molecule type" value="Genomic_DNA"/>
</dbReference>
<evidence type="ECO:0000256" key="2">
    <source>
        <dbReference type="ARBA" id="ARBA00022741"/>
    </source>
</evidence>
<dbReference type="NCBIfam" id="TIGR02727">
    <property type="entry name" value="MTHFS_bact"/>
    <property type="match status" value="1"/>
</dbReference>
<keyword evidence="4" id="KW-0460">Magnesium</keyword>
<dbReference type="Pfam" id="PF01812">
    <property type="entry name" value="5-FTHF_cyc-lig"/>
    <property type="match status" value="1"/>
</dbReference>
<reference evidence="6" key="1">
    <citation type="submission" date="2023-07" db="EMBL/GenBank/DDBJ databases">
        <title>Draft genome sequence of Agarivorans aestuarii strain ZMCS4, a CAZymes producing bacteria isolated from the marine brown algae Clodostephus spongiosus.</title>
        <authorList>
            <person name="Lorente B."/>
            <person name="Cabral C."/>
            <person name="Frias J."/>
            <person name="Faria J."/>
            <person name="Toubarro D."/>
        </authorList>
    </citation>
    <scope>NUCLEOTIDE SEQUENCE [LARGE SCALE GENOMIC DNA]</scope>
    <source>
        <strain evidence="6">ZMCS4</strain>
    </source>
</reference>
<keyword evidence="6" id="KW-1185">Reference proteome</keyword>
<proteinExistence type="inferred from homology"/>
<evidence type="ECO:0000256" key="4">
    <source>
        <dbReference type="RuleBase" id="RU361279"/>
    </source>
</evidence>
<keyword evidence="4" id="KW-0479">Metal-binding</keyword>
<dbReference type="Gene3D" id="3.40.50.10420">
    <property type="entry name" value="NagB/RpiA/CoA transferase-like"/>
    <property type="match status" value="1"/>
</dbReference>
<comment type="similarity">
    <text evidence="1 4">Belongs to the 5-formyltetrahydrofolate cyclo-ligase family.</text>
</comment>
<comment type="cofactor">
    <cofactor evidence="4">
        <name>Mg(2+)</name>
        <dbReference type="ChEBI" id="CHEBI:18420"/>
    </cofactor>
</comment>
<dbReference type="InterPro" id="IPR037171">
    <property type="entry name" value="NagB/RpiA_transferase-like"/>
</dbReference>
<keyword evidence="3 4" id="KW-0067">ATP-binding</keyword>
<evidence type="ECO:0000256" key="3">
    <source>
        <dbReference type="ARBA" id="ARBA00022840"/>
    </source>
</evidence>
<dbReference type="SUPFAM" id="SSF100950">
    <property type="entry name" value="NagB/RpiA/CoA transferase-like"/>
    <property type="match status" value="1"/>
</dbReference>
<evidence type="ECO:0000313" key="5">
    <source>
        <dbReference type="EMBL" id="MEE1673673.1"/>
    </source>
</evidence>
<accession>A0ABU7G2U5</accession>